<accession>A0A8E2ESQ8</accession>
<dbReference type="Proteomes" id="UP000250140">
    <property type="component" value="Unassembled WGS sequence"/>
</dbReference>
<keyword evidence="3" id="KW-1185">Reference proteome</keyword>
<feature type="non-terminal residue" evidence="2">
    <location>
        <position position="1"/>
    </location>
</feature>
<gene>
    <name evidence="2" type="ORF">AOQ84DRAFT_380838</name>
</gene>
<sequence>TAQRIQAEVEASLTNSLDPVEQYYFDRAHLEIISNRSESQLGTWFAIFGLGAALCSAFPRDWANRDTTWLPLTVANVTLTFHFIALVQISGNIGAFTSVFGPLDALDVTVGARGQRHGIGKTRPPKDRSFADSRLRQDLFEAPRTVKGTHLYFGPQFA</sequence>
<keyword evidence="1" id="KW-0812">Transmembrane</keyword>
<protein>
    <submittedName>
        <fullName evidence="2">Uncharacterized protein</fullName>
    </submittedName>
</protein>
<keyword evidence="1" id="KW-0472">Membrane</keyword>
<organism evidence="2 3">
    <name type="scientific">Glonium stellatum</name>
    <dbReference type="NCBI Taxonomy" id="574774"/>
    <lineage>
        <taxon>Eukaryota</taxon>
        <taxon>Fungi</taxon>
        <taxon>Dikarya</taxon>
        <taxon>Ascomycota</taxon>
        <taxon>Pezizomycotina</taxon>
        <taxon>Dothideomycetes</taxon>
        <taxon>Pleosporomycetidae</taxon>
        <taxon>Gloniales</taxon>
        <taxon>Gloniaceae</taxon>
        <taxon>Glonium</taxon>
    </lineage>
</organism>
<evidence type="ECO:0000313" key="2">
    <source>
        <dbReference type="EMBL" id="OCL04207.1"/>
    </source>
</evidence>
<feature type="transmembrane region" description="Helical" evidence="1">
    <location>
        <begin position="79"/>
        <end position="103"/>
    </location>
</feature>
<evidence type="ECO:0000313" key="3">
    <source>
        <dbReference type="Proteomes" id="UP000250140"/>
    </source>
</evidence>
<dbReference type="AlphaFoldDB" id="A0A8E2ESQ8"/>
<feature type="transmembrane region" description="Helical" evidence="1">
    <location>
        <begin position="41"/>
        <end position="59"/>
    </location>
</feature>
<evidence type="ECO:0000256" key="1">
    <source>
        <dbReference type="SAM" id="Phobius"/>
    </source>
</evidence>
<dbReference type="EMBL" id="KV750578">
    <property type="protein sequence ID" value="OCL04207.1"/>
    <property type="molecule type" value="Genomic_DNA"/>
</dbReference>
<reference evidence="2 3" key="1">
    <citation type="journal article" date="2016" name="Nat. Commun.">
        <title>Ectomycorrhizal ecology is imprinted in the genome of the dominant symbiotic fungus Cenococcum geophilum.</title>
        <authorList>
            <consortium name="DOE Joint Genome Institute"/>
            <person name="Peter M."/>
            <person name="Kohler A."/>
            <person name="Ohm R.A."/>
            <person name="Kuo A."/>
            <person name="Krutzmann J."/>
            <person name="Morin E."/>
            <person name="Arend M."/>
            <person name="Barry K.W."/>
            <person name="Binder M."/>
            <person name="Choi C."/>
            <person name="Clum A."/>
            <person name="Copeland A."/>
            <person name="Grisel N."/>
            <person name="Haridas S."/>
            <person name="Kipfer T."/>
            <person name="LaButti K."/>
            <person name="Lindquist E."/>
            <person name="Lipzen A."/>
            <person name="Maire R."/>
            <person name="Meier B."/>
            <person name="Mihaltcheva S."/>
            <person name="Molinier V."/>
            <person name="Murat C."/>
            <person name="Poggeler S."/>
            <person name="Quandt C.A."/>
            <person name="Sperisen C."/>
            <person name="Tritt A."/>
            <person name="Tisserant E."/>
            <person name="Crous P.W."/>
            <person name="Henrissat B."/>
            <person name="Nehls U."/>
            <person name="Egli S."/>
            <person name="Spatafora J.W."/>
            <person name="Grigoriev I.V."/>
            <person name="Martin F.M."/>
        </authorList>
    </citation>
    <scope>NUCLEOTIDE SEQUENCE [LARGE SCALE GENOMIC DNA]</scope>
    <source>
        <strain evidence="2 3">CBS 207.34</strain>
    </source>
</reference>
<proteinExistence type="predicted"/>
<name>A0A8E2ESQ8_9PEZI</name>
<keyword evidence="1" id="KW-1133">Transmembrane helix</keyword>
<dbReference type="OrthoDB" id="3010248at2759"/>